<dbReference type="CDD" id="cd03789">
    <property type="entry name" value="GT9_LPS_heptosyltransferase"/>
    <property type="match status" value="1"/>
</dbReference>
<dbReference type="Pfam" id="PF01075">
    <property type="entry name" value="Glyco_transf_9"/>
    <property type="match status" value="1"/>
</dbReference>
<gene>
    <name evidence="3" type="ORF">FAK_22620</name>
</gene>
<evidence type="ECO:0000313" key="4">
    <source>
        <dbReference type="Proteomes" id="UP001366166"/>
    </source>
</evidence>
<accession>A0AAU9EDF5</accession>
<dbReference type="KEGG" id="dmp:FAK_22620"/>
<dbReference type="GO" id="GO:0009244">
    <property type="term" value="P:lipopolysaccharide core region biosynthetic process"/>
    <property type="evidence" value="ECO:0007669"/>
    <property type="project" value="TreeGrafter"/>
</dbReference>
<dbReference type="RefSeq" id="WP_338599275.1">
    <property type="nucleotide sequence ID" value="NZ_AP028679.1"/>
</dbReference>
<dbReference type="AlphaFoldDB" id="A0AAU9EDF5"/>
<dbReference type="Gene3D" id="3.40.50.2000">
    <property type="entry name" value="Glycogen Phosphorylase B"/>
    <property type="match status" value="2"/>
</dbReference>
<dbReference type="InterPro" id="IPR002201">
    <property type="entry name" value="Glyco_trans_9"/>
</dbReference>
<dbReference type="GO" id="GO:0005829">
    <property type="term" value="C:cytosol"/>
    <property type="evidence" value="ECO:0007669"/>
    <property type="project" value="TreeGrafter"/>
</dbReference>
<dbReference type="Proteomes" id="UP001366166">
    <property type="component" value="Chromosome"/>
</dbReference>
<organism evidence="3 4">
    <name type="scientific">Desulfoferula mesophila</name>
    <dbReference type="NCBI Taxonomy" id="3058419"/>
    <lineage>
        <taxon>Bacteria</taxon>
        <taxon>Pseudomonadati</taxon>
        <taxon>Thermodesulfobacteriota</taxon>
        <taxon>Desulfarculia</taxon>
        <taxon>Desulfarculales</taxon>
        <taxon>Desulfarculaceae</taxon>
        <taxon>Desulfoferula</taxon>
    </lineage>
</organism>
<evidence type="ECO:0000256" key="1">
    <source>
        <dbReference type="ARBA" id="ARBA00022676"/>
    </source>
</evidence>
<name>A0AAU9EDF5_9BACT</name>
<dbReference type="EMBL" id="AP028679">
    <property type="protein sequence ID" value="BEQ15196.1"/>
    <property type="molecule type" value="Genomic_DNA"/>
</dbReference>
<protein>
    <submittedName>
        <fullName evidence="3">Glycosyl transferase family 9</fullName>
    </submittedName>
</protein>
<evidence type="ECO:0000313" key="3">
    <source>
        <dbReference type="EMBL" id="BEQ15196.1"/>
    </source>
</evidence>
<keyword evidence="1" id="KW-0328">Glycosyltransferase</keyword>
<keyword evidence="4" id="KW-1185">Reference proteome</keyword>
<sequence length="330" mass="37049">MSRPQVLAACTTAIGDTMFCSPALIALGRCFDVDVLVHQKRRPLLQENPYIRSLYPYRNNAFSRAYLAAALAGRRYQSLVVLHANDDLVKLMPRLRYETAVNIQGWRNPELRLEALPRNPKVHAVDERLRLAQWVGAEIQTQDRYMRMFLRPEEGEYAEGWLRQQGMRPDRLRVGLVLGASAQYRRWQAERFGRVAEALCSRGVEVIHIGDSSERDLARRAEEAAGREFHKGYNLSLRLLGAVLSRLDLVISNDTGPLHLGQAVQTPVLGLFGPTDPAKVGPRGPRDRVLKVPATCDPCADKGCLDPVCMEQLHEDMVIETSLEMLGLSA</sequence>
<dbReference type="PANTHER" id="PTHR30160">
    <property type="entry name" value="TETRAACYLDISACCHARIDE 4'-KINASE-RELATED"/>
    <property type="match status" value="1"/>
</dbReference>
<reference evidence="4" key="1">
    <citation type="journal article" date="2023" name="Arch. Microbiol.">
        <title>Desulfoferula mesophilus gen. nov. sp. nov., a mesophilic sulfate-reducing bacterium isolated from a brackish lake sediment.</title>
        <authorList>
            <person name="Watanabe T."/>
            <person name="Yabe T."/>
            <person name="Tsuji J.M."/>
            <person name="Fukui M."/>
        </authorList>
    </citation>
    <scope>NUCLEOTIDE SEQUENCE [LARGE SCALE GENOMIC DNA]</scope>
    <source>
        <strain evidence="4">12FAK</strain>
    </source>
</reference>
<dbReference type="SUPFAM" id="SSF53756">
    <property type="entry name" value="UDP-Glycosyltransferase/glycogen phosphorylase"/>
    <property type="match status" value="1"/>
</dbReference>
<keyword evidence="2 3" id="KW-0808">Transferase</keyword>
<proteinExistence type="predicted"/>
<dbReference type="InterPro" id="IPR051199">
    <property type="entry name" value="LPS_LOS_Heptosyltrfase"/>
</dbReference>
<dbReference type="GO" id="GO:0008713">
    <property type="term" value="F:ADP-heptose-lipopolysaccharide heptosyltransferase activity"/>
    <property type="evidence" value="ECO:0007669"/>
    <property type="project" value="TreeGrafter"/>
</dbReference>
<evidence type="ECO:0000256" key="2">
    <source>
        <dbReference type="ARBA" id="ARBA00022679"/>
    </source>
</evidence>